<keyword evidence="2" id="KW-1185">Reference proteome</keyword>
<name>A0ABM6RUI8_9FIRM</name>
<proteinExistence type="predicted"/>
<reference evidence="1 2" key="1">
    <citation type="journal article" date="2019" name="Sci. Rep.">
        <title>Sulfobacillus thermotolerans: new insights into resistance and metabolic capacities of acidophilic chemolithotrophs.</title>
        <authorList>
            <person name="Panyushkina A.E."/>
            <person name="Babenko V.V."/>
            <person name="Nikitina A.S."/>
            <person name="Selezneva O.V."/>
            <person name="Tsaplina I.A."/>
            <person name="Letarova M.A."/>
            <person name="Kostryukova E.S."/>
            <person name="Letarov A.V."/>
        </authorList>
    </citation>
    <scope>NUCLEOTIDE SEQUENCE [LARGE SCALE GENOMIC DNA]</scope>
    <source>
        <strain evidence="1 2">Kr1</strain>
    </source>
</reference>
<sequence>MDMESSVNAYHQSRVLSDNPDFLGRELYRAVYRDLLGMDAALKEQRWDRLTNLGSHAQLIITALHDVAKTDTPEGMAFKTAHLAMWRMLNDIIRKHDAGTLADLTQTITELIHQLDYRLQKPVSQEPAVLGWSG</sequence>
<accession>A0ABM6RUI8</accession>
<evidence type="ECO:0000313" key="2">
    <source>
        <dbReference type="Proteomes" id="UP000325292"/>
    </source>
</evidence>
<evidence type="ECO:0008006" key="3">
    <source>
        <dbReference type="Google" id="ProtNLM"/>
    </source>
</evidence>
<dbReference type="EMBL" id="CP019454">
    <property type="protein sequence ID" value="AUW95056.1"/>
    <property type="molecule type" value="Genomic_DNA"/>
</dbReference>
<protein>
    <recommendedName>
        <fullName evidence="3">Flagellar protein FliS</fullName>
    </recommendedName>
</protein>
<evidence type="ECO:0000313" key="1">
    <source>
        <dbReference type="EMBL" id="AUW95056.1"/>
    </source>
</evidence>
<dbReference type="Proteomes" id="UP000325292">
    <property type="component" value="Chromosome"/>
</dbReference>
<organism evidence="1 2">
    <name type="scientific">Sulfobacillus thermotolerans</name>
    <dbReference type="NCBI Taxonomy" id="338644"/>
    <lineage>
        <taxon>Bacteria</taxon>
        <taxon>Bacillati</taxon>
        <taxon>Bacillota</taxon>
        <taxon>Clostridia</taxon>
        <taxon>Eubacteriales</taxon>
        <taxon>Clostridiales Family XVII. Incertae Sedis</taxon>
        <taxon>Sulfobacillus</taxon>
    </lineage>
</organism>
<gene>
    <name evidence="1" type="ORF">BXT84_14740</name>
</gene>